<keyword evidence="4 7" id="KW-0812">Transmembrane</keyword>
<evidence type="ECO:0000256" key="4">
    <source>
        <dbReference type="ARBA" id="ARBA00022692"/>
    </source>
</evidence>
<evidence type="ECO:0000256" key="3">
    <source>
        <dbReference type="ARBA" id="ARBA00020822"/>
    </source>
</evidence>
<evidence type="ECO:0000256" key="8">
    <source>
        <dbReference type="SAM" id="MobiDB-lite"/>
    </source>
</evidence>
<dbReference type="Pfam" id="PF01956">
    <property type="entry name" value="EMC3_TMCO1"/>
    <property type="match status" value="1"/>
</dbReference>
<dbReference type="PANTHER" id="PTHR13116:SF5">
    <property type="entry name" value="ER MEMBRANE PROTEIN COMPLEX SUBUNIT 3"/>
    <property type="match status" value="1"/>
</dbReference>
<keyword evidence="10" id="KW-1185">Reference proteome</keyword>
<dbReference type="EMBL" id="UFAJ01000358">
    <property type="protein sequence ID" value="SSD60457.1"/>
    <property type="molecule type" value="Genomic_DNA"/>
</dbReference>
<comment type="similarity">
    <text evidence="2 7">Belongs to the EMC3 family.</text>
</comment>
<evidence type="ECO:0000256" key="7">
    <source>
        <dbReference type="PIRNR" id="PIRNR010045"/>
    </source>
</evidence>
<dbReference type="InterPro" id="IPR008568">
    <property type="entry name" value="EMC3"/>
</dbReference>
<evidence type="ECO:0000256" key="2">
    <source>
        <dbReference type="ARBA" id="ARBA00005376"/>
    </source>
</evidence>
<keyword evidence="5 7" id="KW-1133">Transmembrane helix</keyword>
<dbReference type="Proteomes" id="UP000262825">
    <property type="component" value="Unassembled WGS sequence"/>
</dbReference>
<dbReference type="PANTHER" id="PTHR13116">
    <property type="entry name" value="ER MEMBRANE PROTEIN COMPLEX SUBUNIT 3"/>
    <property type="match status" value="1"/>
</dbReference>
<feature type="compositionally biased region" description="Polar residues" evidence="8">
    <location>
        <begin position="117"/>
        <end position="132"/>
    </location>
</feature>
<dbReference type="InterPro" id="IPR002809">
    <property type="entry name" value="EMC3/TMCO1"/>
</dbReference>
<accession>A0A376B6X6</accession>
<feature type="region of interest" description="Disordered" evidence="8">
    <location>
        <begin position="115"/>
        <end position="134"/>
    </location>
</feature>
<dbReference type="GO" id="GO:0072546">
    <property type="term" value="C:EMC complex"/>
    <property type="evidence" value="ECO:0007669"/>
    <property type="project" value="TreeGrafter"/>
</dbReference>
<gene>
    <name evidence="9" type="ORF">SCODWIG_02218</name>
</gene>
<evidence type="ECO:0000313" key="9">
    <source>
        <dbReference type="EMBL" id="SSD60457.1"/>
    </source>
</evidence>
<dbReference type="OrthoDB" id="6745403at2759"/>
<name>A0A376B6X6_9ASCO</name>
<comment type="function">
    <text evidence="7">The EMC seems to be required for efficient folding of proteins in the endoplasmic reticulum (ER).</text>
</comment>
<dbReference type="VEuPathDB" id="FungiDB:SCODWIG_02218"/>
<reference evidence="10" key="1">
    <citation type="submission" date="2018-06" db="EMBL/GenBank/DDBJ databases">
        <authorList>
            <person name="Guldener U."/>
        </authorList>
    </citation>
    <scope>NUCLEOTIDE SEQUENCE [LARGE SCALE GENOMIC DNA]</scope>
    <source>
        <strain evidence="10">UTAD17</strain>
    </source>
</reference>
<organism evidence="9 10">
    <name type="scientific">Saccharomycodes ludwigii</name>
    <dbReference type="NCBI Taxonomy" id="36035"/>
    <lineage>
        <taxon>Eukaryota</taxon>
        <taxon>Fungi</taxon>
        <taxon>Dikarya</taxon>
        <taxon>Ascomycota</taxon>
        <taxon>Saccharomycotina</taxon>
        <taxon>Saccharomycetes</taxon>
        <taxon>Saccharomycodales</taxon>
        <taxon>Saccharomycodaceae</taxon>
        <taxon>Saccharomycodes</taxon>
    </lineage>
</organism>
<dbReference type="AlphaFoldDB" id="A0A376B6X6"/>
<dbReference type="GO" id="GO:0034975">
    <property type="term" value="P:protein folding in endoplasmic reticulum"/>
    <property type="evidence" value="ECO:0007669"/>
    <property type="project" value="TreeGrafter"/>
</dbReference>
<protein>
    <recommendedName>
        <fullName evidence="3 7">ER membrane protein complex subunit 3</fullName>
    </recommendedName>
</protein>
<proteinExistence type="inferred from homology"/>
<dbReference type="SMART" id="SM01415">
    <property type="entry name" value="DUF106"/>
    <property type="match status" value="1"/>
</dbReference>
<dbReference type="PIRSF" id="PIRSF010045">
    <property type="entry name" value="DUF850_TM_euk"/>
    <property type="match status" value="1"/>
</dbReference>
<evidence type="ECO:0000256" key="5">
    <source>
        <dbReference type="ARBA" id="ARBA00022989"/>
    </source>
</evidence>
<evidence type="ECO:0000256" key="6">
    <source>
        <dbReference type="ARBA" id="ARBA00023136"/>
    </source>
</evidence>
<keyword evidence="6 7" id="KW-0472">Membrane</keyword>
<evidence type="ECO:0000256" key="1">
    <source>
        <dbReference type="ARBA" id="ARBA00004141"/>
    </source>
</evidence>
<comment type="subcellular location">
    <subcellularLocation>
        <location evidence="7">Endoplasmic reticulum membrane</location>
        <topology evidence="7">Multi-pass membrane protein</topology>
    </subcellularLocation>
    <subcellularLocation>
        <location evidence="1">Membrane</location>
        <topology evidence="1">Multi-pass membrane protein</topology>
    </subcellularLocation>
</comment>
<sequence length="278" mass="30723">MVSTAAVAIGAIAELTLDPNLKYNVLLPISIVMILTGLIRNYVMVLIRPNIPVMPRVKITEQQYINKGQILLQNGAVLTPDGFKMRKELMAKLLGEAQFVAVKQNNNAITNDAADQGATQQQKPENPLSDPNASDAMMSMAKGNLANYIPQTLIMWWVNHFFAGFVLMKLPFPLTVRFKEMLQSGVMTNDLDARWASSISWYFISMFGMNPLFNLILNDATLQSDVSGISNDPTMGMPGAAGGINPEQTMRELSNDITIAPYENGYEGLEEKILKIYS</sequence>
<feature type="transmembrane region" description="Helical" evidence="7">
    <location>
        <begin position="199"/>
        <end position="217"/>
    </location>
</feature>
<evidence type="ECO:0000313" key="10">
    <source>
        <dbReference type="Proteomes" id="UP000262825"/>
    </source>
</evidence>
<feature type="transmembrane region" description="Helical" evidence="7">
    <location>
        <begin position="25"/>
        <end position="47"/>
    </location>
</feature>
<feature type="transmembrane region" description="Helical" evidence="7">
    <location>
        <begin position="145"/>
        <end position="168"/>
    </location>
</feature>